<organism evidence="1 2">
    <name type="scientific">Shewanella aestuarii</name>
    <dbReference type="NCBI Taxonomy" id="1028752"/>
    <lineage>
        <taxon>Bacteria</taxon>
        <taxon>Pseudomonadati</taxon>
        <taxon>Pseudomonadota</taxon>
        <taxon>Gammaproteobacteria</taxon>
        <taxon>Alteromonadales</taxon>
        <taxon>Shewanellaceae</taxon>
        <taxon>Shewanella</taxon>
    </lineage>
</organism>
<name>A0ABT0L2E4_9GAMM</name>
<dbReference type="InterPro" id="IPR006837">
    <property type="entry name" value="Divergent_DAC"/>
</dbReference>
<dbReference type="InterPro" id="IPR011330">
    <property type="entry name" value="Glyco_hydro/deAcase_b/a-brl"/>
</dbReference>
<comment type="caution">
    <text evidence="1">The sequence shown here is derived from an EMBL/GenBank/DDBJ whole genome shotgun (WGS) entry which is preliminary data.</text>
</comment>
<dbReference type="Gene3D" id="3.20.20.370">
    <property type="entry name" value="Glycoside hydrolase/deacetylase"/>
    <property type="match status" value="1"/>
</dbReference>
<dbReference type="CDD" id="cd10936">
    <property type="entry name" value="CE4_DAC2"/>
    <property type="match status" value="1"/>
</dbReference>
<accession>A0ABT0L2E4</accession>
<proteinExistence type="predicted"/>
<dbReference type="EMBL" id="JAKILK010000006">
    <property type="protein sequence ID" value="MCL1117872.1"/>
    <property type="molecule type" value="Genomic_DNA"/>
</dbReference>
<dbReference type="Proteomes" id="UP001203212">
    <property type="component" value="Unassembled WGS sequence"/>
</dbReference>
<dbReference type="SUPFAM" id="SSF88713">
    <property type="entry name" value="Glycoside hydrolase/deacetylase"/>
    <property type="match status" value="1"/>
</dbReference>
<keyword evidence="2" id="KW-1185">Reference proteome</keyword>
<dbReference type="PANTHER" id="PTHR30105">
    <property type="entry name" value="UNCHARACTERIZED YIBQ-RELATED"/>
    <property type="match status" value="1"/>
</dbReference>
<dbReference type="Pfam" id="PF04748">
    <property type="entry name" value="Polysacc_deac_2"/>
    <property type="match status" value="1"/>
</dbReference>
<evidence type="ECO:0000313" key="2">
    <source>
        <dbReference type="Proteomes" id="UP001203212"/>
    </source>
</evidence>
<reference evidence="1 2" key="1">
    <citation type="submission" date="2022-01" db="EMBL/GenBank/DDBJ databases">
        <title>Whole genome-based taxonomy of the Shewanellaceae.</title>
        <authorList>
            <person name="Martin-Rodriguez A.J."/>
        </authorList>
    </citation>
    <scope>NUCLEOTIDE SEQUENCE [LARGE SCALE GENOMIC DNA]</scope>
    <source>
        <strain evidence="1 2">JCM 17801</strain>
    </source>
</reference>
<gene>
    <name evidence="1" type="ORF">L2689_11565</name>
</gene>
<protein>
    <submittedName>
        <fullName evidence="1">Divergent polysaccharide deacetylase family protein</fullName>
    </submittedName>
</protein>
<dbReference type="PANTHER" id="PTHR30105:SF2">
    <property type="entry name" value="DIVERGENT POLYSACCHARIDE DEACETYLASE SUPERFAMILY"/>
    <property type="match status" value="1"/>
</dbReference>
<sequence>MADKSNKNKKENLFIVRFLIVLLLLTCLPPLYAANLAIIIDDIGYRQSDEAVLSLPANITLSVLPHTPLGKRLALEGHKKGHEIMIHIPMQALSGNRLGPGALTSDMNEQQIKSEICAAFNNIPFARGANNHMGSLLTQLENPMLWVMQSLKNKQAYFVDSMTTRFSKASMQAKDVGVPLLQRQVFLDNDVRLYALEKQFKQIITQAKQQGSLVAIAHPYPETIAYLNANLPRLRANGINLVNTSELLAVDIAKTYPTSSHQTLR</sequence>
<evidence type="ECO:0000313" key="1">
    <source>
        <dbReference type="EMBL" id="MCL1117872.1"/>
    </source>
</evidence>